<proteinExistence type="predicted"/>
<sequence>MKMCSSPHNYYKLPRRPAGAWRGMHVYCSSTS</sequence>
<organism evidence="1">
    <name type="scientific">Anguilla anguilla</name>
    <name type="common">European freshwater eel</name>
    <name type="synonym">Muraena anguilla</name>
    <dbReference type="NCBI Taxonomy" id="7936"/>
    <lineage>
        <taxon>Eukaryota</taxon>
        <taxon>Metazoa</taxon>
        <taxon>Chordata</taxon>
        <taxon>Craniata</taxon>
        <taxon>Vertebrata</taxon>
        <taxon>Euteleostomi</taxon>
        <taxon>Actinopterygii</taxon>
        <taxon>Neopterygii</taxon>
        <taxon>Teleostei</taxon>
        <taxon>Anguilliformes</taxon>
        <taxon>Anguillidae</taxon>
        <taxon>Anguilla</taxon>
    </lineage>
</organism>
<reference evidence="1" key="1">
    <citation type="submission" date="2014-11" db="EMBL/GenBank/DDBJ databases">
        <authorList>
            <person name="Amaro Gonzalez C."/>
        </authorList>
    </citation>
    <scope>NUCLEOTIDE SEQUENCE</scope>
</reference>
<accession>A0A0E9RV68</accession>
<dbReference type="EMBL" id="GBXM01075568">
    <property type="protein sequence ID" value="JAH33009.1"/>
    <property type="molecule type" value="Transcribed_RNA"/>
</dbReference>
<dbReference type="AlphaFoldDB" id="A0A0E9RV68"/>
<reference evidence="1" key="2">
    <citation type="journal article" date="2015" name="Fish Shellfish Immunol.">
        <title>Early steps in the European eel (Anguilla anguilla)-Vibrio vulnificus interaction in the gills: Role of the RtxA13 toxin.</title>
        <authorList>
            <person name="Callol A."/>
            <person name="Pajuelo D."/>
            <person name="Ebbesson L."/>
            <person name="Teles M."/>
            <person name="MacKenzie S."/>
            <person name="Amaro C."/>
        </authorList>
    </citation>
    <scope>NUCLEOTIDE SEQUENCE</scope>
</reference>
<name>A0A0E9RV68_ANGAN</name>
<protein>
    <submittedName>
        <fullName evidence="1">Uncharacterized protein</fullName>
    </submittedName>
</protein>
<evidence type="ECO:0000313" key="1">
    <source>
        <dbReference type="EMBL" id="JAH33009.1"/>
    </source>
</evidence>